<comment type="caution">
    <text evidence="4">The sequence shown here is derived from an EMBL/GenBank/DDBJ whole genome shotgun (WGS) entry which is preliminary data.</text>
</comment>
<dbReference type="CDD" id="cd00293">
    <property type="entry name" value="USP-like"/>
    <property type="match status" value="1"/>
</dbReference>
<sequence>MSQRQLVMEHEGQPVKAQTPPDSGIKTILLHVLDDEFHDQRIETALTLARAASAHVSCLHVTPIEAYVAYENFGGVFVMQDVMRKLDERNADLELRVTKRFKREDVSWDYENVTGNVASILLSRASLSDILISSRQPVRRDFAGPTVGFLGDLLHRSRTPLLIPGSDGNAFDPTGLALIAWSGSVEGANAVRASVGLLKLASNVRVLQVPETKQGPKDFPATKLLEYLSRQGIHAELMVEPSPTGDVGHDVIAGMIVAEAKGAGAAYVVMGGYSHTRVGEYVFGGVTRTLLKDCPISLVIAH</sequence>
<dbReference type="Gene3D" id="3.40.50.12370">
    <property type="match status" value="1"/>
</dbReference>
<evidence type="ECO:0000313" key="4">
    <source>
        <dbReference type="EMBL" id="GAA3908500.1"/>
    </source>
</evidence>
<dbReference type="PANTHER" id="PTHR46268:SF15">
    <property type="entry name" value="UNIVERSAL STRESS PROTEIN HP_0031"/>
    <property type="match status" value="1"/>
</dbReference>
<feature type="region of interest" description="Disordered" evidence="2">
    <location>
        <begin position="1"/>
        <end position="20"/>
    </location>
</feature>
<dbReference type="EMBL" id="BAABBM010000001">
    <property type="protein sequence ID" value="GAA3908500.1"/>
    <property type="molecule type" value="Genomic_DNA"/>
</dbReference>
<name>A0ABP7LVT6_9SPHN</name>
<dbReference type="Proteomes" id="UP001500827">
    <property type="component" value="Unassembled WGS sequence"/>
</dbReference>
<dbReference type="RefSeq" id="WP_344700365.1">
    <property type="nucleotide sequence ID" value="NZ_BAABBM010000001.1"/>
</dbReference>
<proteinExistence type="inferred from homology"/>
<evidence type="ECO:0000256" key="2">
    <source>
        <dbReference type="SAM" id="MobiDB-lite"/>
    </source>
</evidence>
<feature type="domain" description="UspA" evidence="3">
    <location>
        <begin position="179"/>
        <end position="301"/>
    </location>
</feature>
<dbReference type="InterPro" id="IPR006016">
    <property type="entry name" value="UspA"/>
</dbReference>
<evidence type="ECO:0000259" key="3">
    <source>
        <dbReference type="Pfam" id="PF00582"/>
    </source>
</evidence>
<gene>
    <name evidence="4" type="ORF">GCM10022276_28540</name>
</gene>
<organism evidence="4 5">
    <name type="scientific">Sphingomonas limnosediminicola</name>
    <dbReference type="NCBI Taxonomy" id="940133"/>
    <lineage>
        <taxon>Bacteria</taxon>
        <taxon>Pseudomonadati</taxon>
        <taxon>Pseudomonadota</taxon>
        <taxon>Alphaproteobacteria</taxon>
        <taxon>Sphingomonadales</taxon>
        <taxon>Sphingomonadaceae</taxon>
        <taxon>Sphingomonas</taxon>
    </lineage>
</organism>
<comment type="similarity">
    <text evidence="1">Belongs to the universal stress protein A family.</text>
</comment>
<evidence type="ECO:0000256" key="1">
    <source>
        <dbReference type="ARBA" id="ARBA00008791"/>
    </source>
</evidence>
<keyword evidence="5" id="KW-1185">Reference proteome</keyword>
<dbReference type="SUPFAM" id="SSF52402">
    <property type="entry name" value="Adenine nucleotide alpha hydrolases-like"/>
    <property type="match status" value="2"/>
</dbReference>
<protein>
    <submittedName>
        <fullName evidence="4">Universal stress protein</fullName>
    </submittedName>
</protein>
<dbReference type="PANTHER" id="PTHR46268">
    <property type="entry name" value="STRESS RESPONSE PROTEIN NHAX"/>
    <property type="match status" value="1"/>
</dbReference>
<reference evidence="5" key="1">
    <citation type="journal article" date="2019" name="Int. J. Syst. Evol. Microbiol.">
        <title>The Global Catalogue of Microorganisms (GCM) 10K type strain sequencing project: providing services to taxonomists for standard genome sequencing and annotation.</title>
        <authorList>
            <consortium name="The Broad Institute Genomics Platform"/>
            <consortium name="The Broad Institute Genome Sequencing Center for Infectious Disease"/>
            <person name="Wu L."/>
            <person name="Ma J."/>
        </authorList>
    </citation>
    <scope>NUCLEOTIDE SEQUENCE [LARGE SCALE GENOMIC DNA]</scope>
    <source>
        <strain evidence="5">JCM 17543</strain>
    </source>
</reference>
<dbReference type="Pfam" id="PF00582">
    <property type="entry name" value="Usp"/>
    <property type="match status" value="1"/>
</dbReference>
<accession>A0ABP7LVT6</accession>
<evidence type="ECO:0000313" key="5">
    <source>
        <dbReference type="Proteomes" id="UP001500827"/>
    </source>
</evidence>